<dbReference type="PROSITE" id="PS51202">
    <property type="entry name" value="RCK_C"/>
    <property type="match status" value="2"/>
</dbReference>
<keyword evidence="4" id="KW-0633">Potassium transport</keyword>
<dbReference type="InterPro" id="IPR006153">
    <property type="entry name" value="Cation/H_exchanger_TM"/>
</dbReference>
<dbReference type="GO" id="GO:0006813">
    <property type="term" value="P:potassium ion transport"/>
    <property type="evidence" value="ECO:0007669"/>
    <property type="project" value="UniProtKB-KW"/>
</dbReference>
<dbReference type="AlphaFoldDB" id="A0A5M8QE25"/>
<dbReference type="Gene3D" id="1.20.1530.20">
    <property type="match status" value="1"/>
</dbReference>
<feature type="transmembrane region" description="Helical" evidence="8">
    <location>
        <begin position="299"/>
        <end position="321"/>
    </location>
</feature>
<keyword evidence="6 8" id="KW-1133">Transmembrane helix</keyword>
<evidence type="ECO:0000313" key="13">
    <source>
        <dbReference type="Proteomes" id="UP001570846"/>
    </source>
</evidence>
<feature type="transmembrane region" description="Helical" evidence="8">
    <location>
        <begin position="267"/>
        <end position="287"/>
    </location>
</feature>
<feature type="transmembrane region" description="Helical" evidence="8">
    <location>
        <begin position="427"/>
        <end position="449"/>
    </location>
</feature>
<evidence type="ECO:0000313" key="10">
    <source>
        <dbReference type="EMBL" id="KAA6433438.1"/>
    </source>
</evidence>
<evidence type="ECO:0000256" key="6">
    <source>
        <dbReference type="ARBA" id="ARBA00022989"/>
    </source>
</evidence>
<feature type="transmembrane region" description="Helical" evidence="8">
    <location>
        <begin position="187"/>
        <end position="210"/>
    </location>
</feature>
<dbReference type="PANTHER" id="PTHR42751">
    <property type="entry name" value="SODIUM/HYDROGEN EXCHANGER FAMILY/TRKA DOMAIN PROTEIN"/>
    <property type="match status" value="1"/>
</dbReference>
<evidence type="ECO:0000313" key="12">
    <source>
        <dbReference type="Proteomes" id="UP000323866"/>
    </source>
</evidence>
<comment type="subcellular location">
    <subcellularLocation>
        <location evidence="1">Membrane</location>
        <topology evidence="1">Multi-pass membrane protein</topology>
    </subcellularLocation>
</comment>
<feature type="transmembrane region" description="Helical" evidence="8">
    <location>
        <begin position="222"/>
        <end position="255"/>
    </location>
</feature>
<feature type="domain" description="RCK C-terminal" evidence="9">
    <location>
        <begin position="568"/>
        <end position="652"/>
    </location>
</feature>
<reference evidence="11 13" key="3">
    <citation type="submission" date="2024-08" db="EMBL/GenBank/DDBJ databases">
        <authorList>
            <person name="Wei W."/>
        </authorList>
    </citation>
    <scope>NUCLEOTIDE SEQUENCE [LARGE SCALE GENOMIC DNA]</scope>
    <source>
        <strain evidence="11 13">XU2</strain>
    </source>
</reference>
<keyword evidence="4" id="KW-0406">Ion transport</keyword>
<keyword evidence="5 8" id="KW-0812">Transmembrane</keyword>
<dbReference type="GO" id="GO:0016020">
    <property type="term" value="C:membrane"/>
    <property type="evidence" value="ECO:0007669"/>
    <property type="project" value="UniProtKB-SubCell"/>
</dbReference>
<dbReference type="SUPFAM" id="SSF116726">
    <property type="entry name" value="TrkA C-terminal domain-like"/>
    <property type="match status" value="2"/>
</dbReference>
<feature type="transmembrane region" description="Helical" evidence="8">
    <location>
        <begin position="500"/>
        <end position="520"/>
    </location>
</feature>
<feature type="domain" description="RCK C-terminal" evidence="9">
    <location>
        <begin position="656"/>
        <end position="741"/>
    </location>
</feature>
<dbReference type="GO" id="GO:1902600">
    <property type="term" value="P:proton transmembrane transport"/>
    <property type="evidence" value="ECO:0007669"/>
    <property type="project" value="InterPro"/>
</dbReference>
<sequence length="747" mass="82063">MVHLPPLITDLGLLLTAAGVTTLIFKRLKQPLVVGYIIAGMLIGPHFAHLPTIKEIQNIQLWAEIGVIFLLFSLGLEFSFKKLAKVGGASSIMALVEIVIMLLLGYLTGQLLGWSTMDSIFLGGILCISSTTIIIRAFEELGIKSQRFAGLVFGVLIVEDLVAILLMVLLSTLAVSQQFAGTEMLAAVLKLGFFLSVWFLGGIFLIPTFLKWASKLMNDETLLIVAIALCFLMVKLATEAGFSPALGAFIMGSILAETTKAEKIEHLVGPVKNLFGAIFFVSVGILINPEMILKYAGPIALISCITILGKVFSVAGGGLLAGQGLKASVQAGMSLPQIGEFSFIIATLGLSLKVTSDFLYPIAVAVSALTTFTTPYMIRFSEPLYVFVESVLPERWKALLNRYSTGAYTINTTSDWKMVLKSYVRNMVVYAIVIIAITMLADRYLYSFIVANAEKGIRADIWTTIVTLVLIAPFLWALARHHPHKEAHSRLWANRKYHSVIIVLEFARAGVAVLICVVLLNQFFSTWVAILAGVGIIALLALFSEKVQNFYTRIEDSFYSNLNDRQISDDHQIAPWGAHLTSFLISPSSAIIGGTLEELQIREKFGVNIAVIERGNRTIMPPTRYERIYPYDKIYVFGVDENIESFRLFVLDESPPGVNMKAVKEDVKLQKLVVSSSSPLLNKSIRESGIRELTDGLIVGIERAGKKMMNPDSKVAFVEGDILWIVGKPSRIKLLEEPAMKPTVTEA</sequence>
<dbReference type="InterPro" id="IPR038770">
    <property type="entry name" value="Na+/solute_symporter_sf"/>
</dbReference>
<feature type="transmembrane region" description="Helical" evidence="8">
    <location>
        <begin position="150"/>
        <end position="175"/>
    </location>
</feature>
<feature type="transmembrane region" description="Helical" evidence="8">
    <location>
        <begin position="32"/>
        <end position="53"/>
    </location>
</feature>
<evidence type="ECO:0000256" key="8">
    <source>
        <dbReference type="SAM" id="Phobius"/>
    </source>
</evidence>
<comment type="caution">
    <text evidence="10">The sequence shown here is derived from an EMBL/GenBank/DDBJ whole genome shotgun (WGS) entry which is preliminary data.</text>
</comment>
<evidence type="ECO:0000256" key="2">
    <source>
        <dbReference type="ARBA" id="ARBA00005551"/>
    </source>
</evidence>
<dbReference type="EMBL" id="JBGOGF010000003">
    <property type="protein sequence ID" value="MFA1771078.1"/>
    <property type="molecule type" value="Genomic_DNA"/>
</dbReference>
<dbReference type="EMBL" id="VKKZ01000021">
    <property type="protein sequence ID" value="KAA6433438.1"/>
    <property type="molecule type" value="Genomic_DNA"/>
</dbReference>
<dbReference type="InterPro" id="IPR036721">
    <property type="entry name" value="RCK_C_sf"/>
</dbReference>
<feature type="transmembrane region" description="Helical" evidence="8">
    <location>
        <begin position="92"/>
        <end position="114"/>
    </location>
</feature>
<organism evidence="10 12">
    <name type="scientific">Rufibacter glacialis</name>
    <dbReference type="NCBI Taxonomy" id="1259555"/>
    <lineage>
        <taxon>Bacteria</taxon>
        <taxon>Pseudomonadati</taxon>
        <taxon>Bacteroidota</taxon>
        <taxon>Cytophagia</taxon>
        <taxon>Cytophagales</taxon>
        <taxon>Hymenobacteraceae</taxon>
        <taxon>Rufibacter</taxon>
    </lineage>
</organism>
<reference evidence="10 12" key="2">
    <citation type="submission" date="2019-09" db="EMBL/GenBank/DDBJ databases">
        <title>A bacterium isolated from glacier soil.</title>
        <authorList>
            <person name="Liu Q."/>
        </authorList>
    </citation>
    <scope>NUCLEOTIDE SEQUENCE [LARGE SCALE GENOMIC DNA]</scope>
    <source>
        <strain evidence="10 12">MDT1-10-3</strain>
    </source>
</reference>
<dbReference type="Proteomes" id="UP000323866">
    <property type="component" value="Unassembled WGS sequence"/>
</dbReference>
<dbReference type="RefSeq" id="WP_149099097.1">
    <property type="nucleotide sequence ID" value="NZ_BMMG01000004.1"/>
</dbReference>
<feature type="transmembrane region" description="Helical" evidence="8">
    <location>
        <begin position="358"/>
        <end position="378"/>
    </location>
</feature>
<dbReference type="GO" id="GO:0008324">
    <property type="term" value="F:monoatomic cation transmembrane transporter activity"/>
    <property type="evidence" value="ECO:0007669"/>
    <property type="project" value="InterPro"/>
</dbReference>
<dbReference type="Proteomes" id="UP001570846">
    <property type="component" value="Unassembled WGS sequence"/>
</dbReference>
<feature type="transmembrane region" description="Helical" evidence="8">
    <location>
        <begin position="59"/>
        <end position="80"/>
    </location>
</feature>
<keyword evidence="7 8" id="KW-0472">Membrane</keyword>
<keyword evidence="4" id="KW-0630">Potassium</keyword>
<gene>
    <name evidence="11" type="ORF">ACD591_07225</name>
    <name evidence="10" type="ORF">FOE74_13280</name>
</gene>
<feature type="transmembrane region" description="Helical" evidence="8">
    <location>
        <begin position="120"/>
        <end position="138"/>
    </location>
</feature>
<evidence type="ECO:0000259" key="9">
    <source>
        <dbReference type="PROSITE" id="PS51202"/>
    </source>
</evidence>
<evidence type="ECO:0000256" key="5">
    <source>
        <dbReference type="ARBA" id="ARBA00022692"/>
    </source>
</evidence>
<name>A0A5M8QE25_9BACT</name>
<evidence type="ECO:0000256" key="7">
    <source>
        <dbReference type="ARBA" id="ARBA00023136"/>
    </source>
</evidence>
<accession>A0A5M8QE25</accession>
<reference evidence="10 12" key="1">
    <citation type="submission" date="2019-07" db="EMBL/GenBank/DDBJ databases">
        <authorList>
            <person name="Qu J.-H."/>
        </authorList>
    </citation>
    <scope>NUCLEOTIDE SEQUENCE [LARGE SCALE GENOMIC DNA]</scope>
    <source>
        <strain evidence="10 12">MDT1-10-3</strain>
    </source>
</reference>
<feature type="transmembrane region" description="Helical" evidence="8">
    <location>
        <begin position="6"/>
        <end position="25"/>
    </location>
</feature>
<dbReference type="InterPro" id="IPR006037">
    <property type="entry name" value="RCK_C"/>
</dbReference>
<protein>
    <submittedName>
        <fullName evidence="11">Cation:proton antiporter</fullName>
    </submittedName>
    <submittedName>
        <fullName evidence="10">Sodium:proton antiporter</fullName>
    </submittedName>
</protein>
<proteinExistence type="inferred from homology"/>
<feature type="transmembrane region" description="Helical" evidence="8">
    <location>
        <begin position="461"/>
        <end position="479"/>
    </location>
</feature>
<dbReference type="Gene3D" id="3.30.70.1450">
    <property type="entry name" value="Regulator of K+ conductance, C-terminal domain"/>
    <property type="match status" value="2"/>
</dbReference>
<comment type="similarity">
    <text evidence="2">Belongs to the monovalent cation:proton antiporter 2 (CPA2) transporter (TC 2.A.37) family.</text>
</comment>
<feature type="transmembrane region" description="Helical" evidence="8">
    <location>
        <begin position="526"/>
        <end position="543"/>
    </location>
</feature>
<evidence type="ECO:0000256" key="1">
    <source>
        <dbReference type="ARBA" id="ARBA00004141"/>
    </source>
</evidence>
<evidence type="ECO:0000256" key="3">
    <source>
        <dbReference type="ARBA" id="ARBA00022448"/>
    </source>
</evidence>
<evidence type="ECO:0000256" key="4">
    <source>
        <dbReference type="ARBA" id="ARBA00022538"/>
    </source>
</evidence>
<dbReference type="GO" id="GO:0015297">
    <property type="term" value="F:antiporter activity"/>
    <property type="evidence" value="ECO:0007669"/>
    <property type="project" value="InterPro"/>
</dbReference>
<dbReference type="PANTHER" id="PTHR42751:SF3">
    <property type="entry name" value="SODIUM_GLUTAMATE SYMPORTER"/>
    <property type="match status" value="1"/>
</dbReference>
<dbReference type="Pfam" id="PF02080">
    <property type="entry name" value="TrkA_C"/>
    <property type="match status" value="2"/>
</dbReference>
<dbReference type="OrthoDB" id="9781411at2"/>
<keyword evidence="13" id="KW-1185">Reference proteome</keyword>
<keyword evidence="3" id="KW-0813">Transport</keyword>
<evidence type="ECO:0000313" key="11">
    <source>
        <dbReference type="EMBL" id="MFA1771078.1"/>
    </source>
</evidence>
<dbReference type="Pfam" id="PF00999">
    <property type="entry name" value="Na_H_Exchanger"/>
    <property type="match status" value="1"/>
</dbReference>